<dbReference type="GO" id="GO:0008933">
    <property type="term" value="F:peptidoglycan lytic transglycosylase activity"/>
    <property type="evidence" value="ECO:0007669"/>
    <property type="project" value="TreeGrafter"/>
</dbReference>
<dbReference type="InterPro" id="IPR011757">
    <property type="entry name" value="Lytic_transglycosylase_MltB"/>
</dbReference>
<dbReference type="Pfam" id="PF13406">
    <property type="entry name" value="SLT_2"/>
    <property type="match status" value="1"/>
</dbReference>
<accession>A0A4Z0BCM7</accession>
<keyword evidence="6" id="KW-1185">Reference proteome</keyword>
<dbReference type="SUPFAM" id="SSF53955">
    <property type="entry name" value="Lysozyme-like"/>
    <property type="match status" value="1"/>
</dbReference>
<feature type="compositionally biased region" description="Low complexity" evidence="2">
    <location>
        <begin position="26"/>
        <end position="39"/>
    </location>
</feature>
<dbReference type="Gene3D" id="1.10.530.10">
    <property type="match status" value="1"/>
</dbReference>
<comment type="caution">
    <text evidence="5">The sequence shown here is derived from an EMBL/GenBank/DDBJ whole genome shotgun (WGS) entry which is preliminary data.</text>
</comment>
<dbReference type="PANTHER" id="PTHR30163:SF9">
    <property type="entry name" value="MEMBRANE-BOUND LYTIC MUREIN TRANSGLYCOSYLASE B"/>
    <property type="match status" value="1"/>
</dbReference>
<name>A0A4Z0BCM7_9BURK</name>
<dbReference type="InterPro" id="IPR043426">
    <property type="entry name" value="MltB-like"/>
</dbReference>
<evidence type="ECO:0000313" key="5">
    <source>
        <dbReference type="EMBL" id="TFY96431.1"/>
    </source>
</evidence>
<dbReference type="InterPro" id="IPR023346">
    <property type="entry name" value="Lysozyme-like_dom_sf"/>
</dbReference>
<evidence type="ECO:0000256" key="1">
    <source>
        <dbReference type="PIRSR" id="PIRSR611757-1"/>
    </source>
</evidence>
<reference evidence="5 6" key="1">
    <citation type="submission" date="2019-03" db="EMBL/GenBank/DDBJ databases">
        <title>Ramlibacter rhizophilus CCTCC AB2015357, whole genome shotgun sequence.</title>
        <authorList>
            <person name="Zhang X."/>
            <person name="Feng G."/>
            <person name="Zhu H."/>
        </authorList>
    </citation>
    <scope>NUCLEOTIDE SEQUENCE [LARGE SCALE GENOMIC DNA]</scope>
    <source>
        <strain evidence="5 6">CCTCC AB2015357</strain>
    </source>
</reference>
<dbReference type="AlphaFoldDB" id="A0A4Z0BCM7"/>
<proteinExistence type="predicted"/>
<feature type="domain" description="Transglycosylase SLT" evidence="4">
    <location>
        <begin position="84"/>
        <end position="385"/>
    </location>
</feature>
<dbReference type="NCBIfam" id="TIGR02282">
    <property type="entry name" value="MltB"/>
    <property type="match status" value="1"/>
</dbReference>
<dbReference type="OrthoDB" id="9772911at2"/>
<dbReference type="PANTHER" id="PTHR30163">
    <property type="entry name" value="MEMBRANE-BOUND LYTIC MUREIN TRANSGLYCOSYLASE B"/>
    <property type="match status" value="1"/>
</dbReference>
<evidence type="ECO:0000256" key="3">
    <source>
        <dbReference type="SAM" id="SignalP"/>
    </source>
</evidence>
<dbReference type="InterPro" id="IPR031304">
    <property type="entry name" value="SLT_2"/>
</dbReference>
<dbReference type="Gene3D" id="1.10.8.350">
    <property type="entry name" value="Bacterial muramidase"/>
    <property type="match status" value="1"/>
</dbReference>
<protein>
    <submittedName>
        <fullName evidence="5">Lytic murein transglycosylase B</fullName>
    </submittedName>
</protein>
<feature type="region of interest" description="Disordered" evidence="2">
    <location>
        <begin position="26"/>
        <end position="82"/>
    </location>
</feature>
<sequence length="394" mass="42534">MSPRLLATGLLAAAAFALPLCAAAADPAPRQRASAPQAKPTDKKAKAAAAKTSAAKRKPAAAAAAKKVSHPSPAPRETYAGRPEAMRFAQEVAERRGLDAAWTRRALSEARPLAIVQRLMQPAPPGTRKNWAAYRSRFIDRVRIEGGLRFWQENRAALQKAEAEYGVPAEMIVGIIGVETLYGRHMGDFRVIDALATLAFDHPPQHPRAAERAEYFRGELEQFLSTQHRRGLDPLEPLGSFAGAQGLPQFMPTSWVRWAVDFDGDGRVDLRNSAADAIGSVASYFKGHGWQTGMPTHYPVSFDADHLDLDALLAPDILPTFNVASFAAKGAVLDGAAQGHAGPLALVELQNGEGLPTYVAGTENFYVVTRYNQSSYYAMAVIELGRAVAEQLGR</sequence>
<gene>
    <name evidence="5" type="primary">mltB</name>
    <name evidence="5" type="ORF">EZ242_20505</name>
</gene>
<feature type="chain" id="PRO_5021323484" evidence="3">
    <location>
        <begin position="25"/>
        <end position="394"/>
    </location>
</feature>
<feature type="signal peptide" evidence="3">
    <location>
        <begin position="1"/>
        <end position="24"/>
    </location>
</feature>
<dbReference type="GO" id="GO:0009253">
    <property type="term" value="P:peptidoglycan catabolic process"/>
    <property type="evidence" value="ECO:0007669"/>
    <property type="project" value="TreeGrafter"/>
</dbReference>
<feature type="active site" evidence="1">
    <location>
        <position position="179"/>
    </location>
</feature>
<evidence type="ECO:0000259" key="4">
    <source>
        <dbReference type="Pfam" id="PF13406"/>
    </source>
</evidence>
<organism evidence="5 6">
    <name type="scientific">Ramlibacter rhizophilus</name>
    <dbReference type="NCBI Taxonomy" id="1781167"/>
    <lineage>
        <taxon>Bacteria</taxon>
        <taxon>Pseudomonadati</taxon>
        <taxon>Pseudomonadota</taxon>
        <taxon>Betaproteobacteria</taxon>
        <taxon>Burkholderiales</taxon>
        <taxon>Comamonadaceae</taxon>
        <taxon>Ramlibacter</taxon>
    </lineage>
</organism>
<keyword evidence="3" id="KW-0732">Signal</keyword>
<dbReference type="CDD" id="cd13399">
    <property type="entry name" value="Slt35-like"/>
    <property type="match status" value="1"/>
</dbReference>
<dbReference type="Proteomes" id="UP000297564">
    <property type="component" value="Unassembled WGS sequence"/>
</dbReference>
<evidence type="ECO:0000256" key="2">
    <source>
        <dbReference type="SAM" id="MobiDB-lite"/>
    </source>
</evidence>
<evidence type="ECO:0000313" key="6">
    <source>
        <dbReference type="Proteomes" id="UP000297564"/>
    </source>
</evidence>
<dbReference type="EMBL" id="SMLL01000009">
    <property type="protein sequence ID" value="TFY96431.1"/>
    <property type="molecule type" value="Genomic_DNA"/>
</dbReference>